<keyword evidence="6" id="KW-1185">Reference proteome</keyword>
<reference evidence="5 6" key="1">
    <citation type="submission" date="2023-11" db="EMBL/GenBank/DDBJ databases">
        <authorList>
            <person name="Hedman E."/>
            <person name="Englund M."/>
            <person name="Stromberg M."/>
            <person name="Nyberg Akerstrom W."/>
            <person name="Nylinder S."/>
            <person name="Jareborg N."/>
            <person name="Kallberg Y."/>
            <person name="Kronander E."/>
        </authorList>
    </citation>
    <scope>NUCLEOTIDE SEQUENCE [LARGE SCALE GENOMIC DNA]</scope>
</reference>
<proteinExistence type="predicted"/>
<dbReference type="Proteomes" id="UP001314205">
    <property type="component" value="Unassembled WGS sequence"/>
</dbReference>
<evidence type="ECO:0000256" key="2">
    <source>
        <dbReference type="ARBA" id="ARBA00022771"/>
    </source>
</evidence>
<feature type="domain" description="FLYWCH-type" evidence="4">
    <location>
        <begin position="2"/>
        <end position="52"/>
    </location>
</feature>
<dbReference type="Gene3D" id="2.20.25.240">
    <property type="match status" value="1"/>
</dbReference>
<name>A0AAV1KBB6_9NEOP</name>
<dbReference type="GO" id="GO:0008270">
    <property type="term" value="F:zinc ion binding"/>
    <property type="evidence" value="ECO:0007669"/>
    <property type="project" value="UniProtKB-KW"/>
</dbReference>
<keyword evidence="2" id="KW-0863">Zinc-finger</keyword>
<dbReference type="InterPro" id="IPR007588">
    <property type="entry name" value="Znf_FLYWCH"/>
</dbReference>
<keyword evidence="1" id="KW-0479">Metal-binding</keyword>
<dbReference type="Pfam" id="PF04500">
    <property type="entry name" value="FLYWCH"/>
    <property type="match status" value="1"/>
</dbReference>
<comment type="caution">
    <text evidence="5">The sequence shown here is derived from an EMBL/GenBank/DDBJ whole genome shotgun (WGS) entry which is preliminary data.</text>
</comment>
<gene>
    <name evidence="5" type="ORF">PARMNEM_LOCUS1124</name>
</gene>
<protein>
    <recommendedName>
        <fullName evidence="4">FLYWCH-type domain-containing protein</fullName>
    </recommendedName>
</protein>
<organism evidence="5 6">
    <name type="scientific">Parnassius mnemosyne</name>
    <name type="common">clouded apollo</name>
    <dbReference type="NCBI Taxonomy" id="213953"/>
    <lineage>
        <taxon>Eukaryota</taxon>
        <taxon>Metazoa</taxon>
        <taxon>Ecdysozoa</taxon>
        <taxon>Arthropoda</taxon>
        <taxon>Hexapoda</taxon>
        <taxon>Insecta</taxon>
        <taxon>Pterygota</taxon>
        <taxon>Neoptera</taxon>
        <taxon>Endopterygota</taxon>
        <taxon>Lepidoptera</taxon>
        <taxon>Glossata</taxon>
        <taxon>Ditrysia</taxon>
        <taxon>Papilionoidea</taxon>
        <taxon>Papilionidae</taxon>
        <taxon>Parnassiinae</taxon>
        <taxon>Parnassini</taxon>
        <taxon>Parnassius</taxon>
        <taxon>Driopa</taxon>
    </lineage>
</organism>
<dbReference type="AlphaFoldDB" id="A0AAV1KBB6"/>
<evidence type="ECO:0000256" key="1">
    <source>
        <dbReference type="ARBA" id="ARBA00022723"/>
    </source>
</evidence>
<dbReference type="EMBL" id="CAVLGL010000002">
    <property type="protein sequence ID" value="CAK1579144.1"/>
    <property type="molecule type" value="Genomic_DNA"/>
</dbReference>
<sequence length="68" mass="7658">MGKSLILVGGYTFSKPTNGNNWVCSTKNRACKAKLKLDDAGYIIKIYNQHSHPPRKFIKTTTGEFIRV</sequence>
<evidence type="ECO:0000313" key="5">
    <source>
        <dbReference type="EMBL" id="CAK1579144.1"/>
    </source>
</evidence>
<keyword evidence="3" id="KW-0862">Zinc</keyword>
<evidence type="ECO:0000259" key="4">
    <source>
        <dbReference type="Pfam" id="PF04500"/>
    </source>
</evidence>
<evidence type="ECO:0000313" key="6">
    <source>
        <dbReference type="Proteomes" id="UP001314205"/>
    </source>
</evidence>
<evidence type="ECO:0000256" key="3">
    <source>
        <dbReference type="ARBA" id="ARBA00022833"/>
    </source>
</evidence>
<accession>A0AAV1KBB6</accession>